<feature type="compositionally biased region" description="Basic residues" evidence="1">
    <location>
        <begin position="17"/>
        <end position="29"/>
    </location>
</feature>
<dbReference type="EMBL" id="BMAU01021318">
    <property type="protein sequence ID" value="GFY12863.1"/>
    <property type="molecule type" value="Genomic_DNA"/>
</dbReference>
<evidence type="ECO:0000313" key="3">
    <source>
        <dbReference type="Proteomes" id="UP000887159"/>
    </source>
</evidence>
<evidence type="ECO:0000313" key="2">
    <source>
        <dbReference type="EMBL" id="GFY12863.1"/>
    </source>
</evidence>
<reference evidence="2" key="1">
    <citation type="submission" date="2020-08" db="EMBL/GenBank/DDBJ databases">
        <title>Multicomponent nature underlies the extraordinary mechanical properties of spider dragline silk.</title>
        <authorList>
            <person name="Kono N."/>
            <person name="Nakamura H."/>
            <person name="Mori M."/>
            <person name="Yoshida Y."/>
            <person name="Ohtoshi R."/>
            <person name="Malay A.D."/>
            <person name="Moran D.A.P."/>
            <person name="Tomita M."/>
            <person name="Numata K."/>
            <person name="Arakawa K."/>
        </authorList>
    </citation>
    <scope>NUCLEOTIDE SEQUENCE</scope>
</reference>
<evidence type="ECO:0000256" key="1">
    <source>
        <dbReference type="SAM" id="MobiDB-lite"/>
    </source>
</evidence>
<comment type="caution">
    <text evidence="2">The sequence shown here is derived from an EMBL/GenBank/DDBJ whole genome shotgun (WGS) entry which is preliminary data.</text>
</comment>
<proteinExistence type="predicted"/>
<sequence>MEQCSLLNVDLWSGREKKKRKIGMTRKRAQNREGSLGFVKPVFTKGSKPLGRRKRSLGHLGSVKPALT</sequence>
<dbReference type="Proteomes" id="UP000887159">
    <property type="component" value="Unassembled WGS sequence"/>
</dbReference>
<keyword evidence="3" id="KW-1185">Reference proteome</keyword>
<gene>
    <name evidence="2" type="ORF">TNCV_3074231</name>
</gene>
<organism evidence="2 3">
    <name type="scientific">Trichonephila clavipes</name>
    <name type="common">Golden silk orbweaver</name>
    <name type="synonym">Nephila clavipes</name>
    <dbReference type="NCBI Taxonomy" id="2585209"/>
    <lineage>
        <taxon>Eukaryota</taxon>
        <taxon>Metazoa</taxon>
        <taxon>Ecdysozoa</taxon>
        <taxon>Arthropoda</taxon>
        <taxon>Chelicerata</taxon>
        <taxon>Arachnida</taxon>
        <taxon>Araneae</taxon>
        <taxon>Araneomorphae</taxon>
        <taxon>Entelegynae</taxon>
        <taxon>Araneoidea</taxon>
        <taxon>Nephilidae</taxon>
        <taxon>Trichonephila</taxon>
    </lineage>
</organism>
<dbReference type="AlphaFoldDB" id="A0A8X6VLX2"/>
<name>A0A8X6VLX2_TRICX</name>
<protein>
    <submittedName>
        <fullName evidence="2">Uncharacterized protein</fullName>
    </submittedName>
</protein>
<accession>A0A8X6VLX2</accession>
<feature type="region of interest" description="Disordered" evidence="1">
    <location>
        <begin position="17"/>
        <end position="68"/>
    </location>
</feature>